<keyword evidence="2" id="KW-0812">Transmembrane</keyword>
<evidence type="ECO:0000313" key="4">
    <source>
        <dbReference type="Proteomes" id="UP001244341"/>
    </source>
</evidence>
<evidence type="ECO:0000256" key="1">
    <source>
        <dbReference type="SAM" id="MobiDB-lite"/>
    </source>
</evidence>
<accession>A0ABY8U6H0</accession>
<protein>
    <recommendedName>
        <fullName evidence="5">Pherophorin domain-containing protein</fullName>
    </recommendedName>
</protein>
<reference evidence="3 4" key="1">
    <citation type="submission" date="2023-05" db="EMBL/GenBank/DDBJ databases">
        <title>A 100% complete, gapless, phased diploid assembly of the Scenedesmus obliquus UTEX 3031 genome.</title>
        <authorList>
            <person name="Biondi T.C."/>
            <person name="Hanschen E.R."/>
            <person name="Kwon T."/>
            <person name="Eng W."/>
            <person name="Kruse C.P.S."/>
            <person name="Koehler S.I."/>
            <person name="Kunde Y."/>
            <person name="Gleasner C.D."/>
            <person name="You Mak K.T."/>
            <person name="Polle J."/>
            <person name="Hovde B.T."/>
            <person name="Starkenburg S.R."/>
        </authorList>
    </citation>
    <scope>NUCLEOTIDE SEQUENCE [LARGE SCALE GENOMIC DNA]</scope>
    <source>
        <strain evidence="3 4">DOE0152z</strain>
    </source>
</reference>
<keyword evidence="2" id="KW-0472">Membrane</keyword>
<evidence type="ECO:0000256" key="2">
    <source>
        <dbReference type="SAM" id="Phobius"/>
    </source>
</evidence>
<gene>
    <name evidence="3" type="ORF">OEZ85_012740</name>
</gene>
<evidence type="ECO:0000313" key="3">
    <source>
        <dbReference type="EMBL" id="WIA16007.1"/>
    </source>
</evidence>
<feature type="region of interest" description="Disordered" evidence="1">
    <location>
        <begin position="213"/>
        <end position="247"/>
    </location>
</feature>
<keyword evidence="4" id="KW-1185">Reference proteome</keyword>
<organism evidence="3 4">
    <name type="scientific">Tetradesmus obliquus</name>
    <name type="common">Green alga</name>
    <name type="synonym">Acutodesmus obliquus</name>
    <dbReference type="NCBI Taxonomy" id="3088"/>
    <lineage>
        <taxon>Eukaryota</taxon>
        <taxon>Viridiplantae</taxon>
        <taxon>Chlorophyta</taxon>
        <taxon>core chlorophytes</taxon>
        <taxon>Chlorophyceae</taxon>
        <taxon>CS clade</taxon>
        <taxon>Sphaeropleales</taxon>
        <taxon>Scenedesmaceae</taxon>
        <taxon>Tetradesmus</taxon>
    </lineage>
</organism>
<evidence type="ECO:0008006" key="5">
    <source>
        <dbReference type="Google" id="ProtNLM"/>
    </source>
</evidence>
<name>A0ABY8U6H0_TETOB</name>
<feature type="transmembrane region" description="Helical" evidence="2">
    <location>
        <begin position="13"/>
        <end position="35"/>
    </location>
</feature>
<dbReference type="Proteomes" id="UP001244341">
    <property type="component" value="Chromosome 7b"/>
</dbReference>
<feature type="compositionally biased region" description="Pro residues" evidence="1">
    <location>
        <begin position="220"/>
        <end position="243"/>
    </location>
</feature>
<sequence length="381" mass="40150">MAMGVADVWDIHGFIHLGVPAWPLFAKVCLSLLVYSGRRPFLMSRDHAADARDTRFGMGRLRVVNGLLVGGGAAGLWTAQLVQDTVSSLFQLMPTGVLRSCGAQPLLQARGVLQGSMGSGLLACSWANHCCNDPCRSSSDCFSSLACVRGKCSGSSCAAPSPSPSPSTKPPPSPATSPAVGAKCSWAGHCCGDPCRTYDDCDGDLTCVRGKCSGSSCSTPTPPSPPPVKPSPSPPPQPSPAPPATGSKTTITAYNVMSFDNTSPGALAEYQVSHNFVNNVNIVAVHSRNWEAYKYLQLDITYRGKKGRFVVMDFCSDSDCDGCCSTNAVFENNSFLTDVDSSAARRIWCLANAEDSLYDSATVKVVSNTKVNVAALIAQFP</sequence>
<dbReference type="EMBL" id="CP126214">
    <property type="protein sequence ID" value="WIA16007.1"/>
    <property type="molecule type" value="Genomic_DNA"/>
</dbReference>
<proteinExistence type="predicted"/>
<keyword evidence="2" id="KW-1133">Transmembrane helix</keyword>